<name>A0A6H0A1P7_LYSSH</name>
<dbReference type="InterPro" id="IPR027417">
    <property type="entry name" value="P-loop_NTPase"/>
</dbReference>
<reference evidence="1" key="1">
    <citation type="submission" date="2020-02" db="EMBL/GenBank/DDBJ databases">
        <authorList>
            <person name="Hu X."/>
            <person name="Yuan Z."/>
            <person name="Cheng J."/>
            <person name="Geng P."/>
        </authorList>
    </citation>
    <scope>NUCLEOTIDE SEQUENCE</scope>
    <source>
        <strain evidence="1">SSII-1</strain>
        <plasmid evidence="1">pSSII-1</plasmid>
    </source>
</reference>
<geneLocation type="plasmid" evidence="1">
    <name>pSSII-1</name>
</geneLocation>
<keyword evidence="1" id="KW-0614">Plasmid</keyword>
<dbReference type="RefSeq" id="WP_012291817.1">
    <property type="nucleotide sequence ID" value="NZ_CP014644.1"/>
</dbReference>
<proteinExistence type="predicted"/>
<evidence type="ECO:0008006" key="2">
    <source>
        <dbReference type="Google" id="ProtNLM"/>
    </source>
</evidence>
<dbReference type="Gene3D" id="3.40.50.300">
    <property type="entry name" value="P-loop containing nucleotide triphosphate hydrolases"/>
    <property type="match status" value="1"/>
</dbReference>
<evidence type="ECO:0000313" key="1">
    <source>
        <dbReference type="EMBL" id="QIS31166.1"/>
    </source>
</evidence>
<sequence length="259" mass="28745">MGQLIASWSPIQGKSGVTTNTAVLATLAAITKPYASLLINASNNPNVLEKYVKDNKSNDPVISEGISGLKRLLNSNLLTPDSLPDYAENIIYNKLDLILGSELDEVQVTKLLQSAVSAYEYVWVDIKTGDNSTGELILEQADLVLVHLPQSLYDIENVLPDIKNKLKIANKTFFIIGNYDNNANLTVKNIKRILKVKNSFHCISYSSTLKNAFNNNTLPEFLLKISKQEPFTNNTKFVQGAINIIDDMLLTLSNDRKGW</sequence>
<dbReference type="SUPFAM" id="SSF52540">
    <property type="entry name" value="P-loop containing nucleoside triphosphate hydrolases"/>
    <property type="match status" value="1"/>
</dbReference>
<organism evidence="1">
    <name type="scientific">Lysinibacillus sphaericus</name>
    <name type="common">Bacillus sphaericus</name>
    <dbReference type="NCBI Taxonomy" id="1421"/>
    <lineage>
        <taxon>Bacteria</taxon>
        <taxon>Bacillati</taxon>
        <taxon>Bacillota</taxon>
        <taxon>Bacilli</taxon>
        <taxon>Bacillales</taxon>
        <taxon>Bacillaceae</taxon>
        <taxon>Lysinibacillus</taxon>
    </lineage>
</organism>
<dbReference type="AlphaFoldDB" id="A0A6H0A1P7"/>
<protein>
    <recommendedName>
        <fullName evidence="2">AAA domain-containing protein</fullName>
    </recommendedName>
</protein>
<accession>A0A6H0A1P7</accession>
<dbReference type="EMBL" id="MT075580">
    <property type="protein sequence ID" value="QIS31166.1"/>
    <property type="molecule type" value="Genomic_DNA"/>
</dbReference>